<dbReference type="InterPro" id="IPR036770">
    <property type="entry name" value="Ankyrin_rpt-contain_sf"/>
</dbReference>
<dbReference type="Proteomes" id="UP001470230">
    <property type="component" value="Unassembled WGS sequence"/>
</dbReference>
<dbReference type="PANTHER" id="PTHR24159">
    <property type="match status" value="1"/>
</dbReference>
<protein>
    <recommendedName>
        <fullName evidence="4">DUF3447 domain-containing protein</fullName>
    </recommendedName>
</protein>
<evidence type="ECO:0000313" key="2">
    <source>
        <dbReference type="EMBL" id="KAK8863724.1"/>
    </source>
</evidence>
<evidence type="ECO:0000313" key="1">
    <source>
        <dbReference type="EMBL" id="KAK8834937.1"/>
    </source>
</evidence>
<dbReference type="PANTHER" id="PTHR24159:SF5">
    <property type="entry name" value="ANK_REP_REGION DOMAIN-CONTAINING PROTEIN"/>
    <property type="match status" value="1"/>
</dbReference>
<dbReference type="SUPFAM" id="SSF48403">
    <property type="entry name" value="Ankyrin repeat"/>
    <property type="match status" value="1"/>
</dbReference>
<accession>A0ABR2IKE9</accession>
<evidence type="ECO:0000313" key="3">
    <source>
        <dbReference type="Proteomes" id="UP001470230"/>
    </source>
</evidence>
<sequence length="372" mass="44891">MNLQEYLEKKTEVQTSLLDFLDNEEISEDNFENIINLFEDQKIQEDKQEFISILRLIKKVSKNHHRASSFFPKIERIFKYLKDLMNQNLNNFEIFNFFKGNKRILLFLIQEKIITLDQSIVDVMTNEKYSKMNYSSYFYPEIQNFLDKSKKEEIEREGFLDNLEIFEENRKTAENDKFICKLIRNDNIDDFISHVNRINFPLMSEIQPSIFETNSFLLKNTSSLIEYSAFFGSIQIMKFLFLNKVKLTPSLWIYSIHGRNPDMIHFLEDNQIKPNDASYKECLNESLKCHHLEITEYIRNNLYSNQNDKEFYVFSKSYKFCNYSYFPKDLKNEFVFYDLCQYNYIKLVEFLVNTSNIDMNFKIILKKIFIFK</sequence>
<comment type="caution">
    <text evidence="2">The sequence shown here is derived from an EMBL/GenBank/DDBJ whole genome shotgun (WGS) entry which is preliminary data.</text>
</comment>
<dbReference type="EMBL" id="JAPFFF010000271">
    <property type="protein sequence ID" value="KAK8834937.1"/>
    <property type="molecule type" value="Genomic_DNA"/>
</dbReference>
<gene>
    <name evidence="2" type="ORF">M9Y10_011414</name>
    <name evidence="1" type="ORF">M9Y10_020972</name>
</gene>
<reference evidence="2 3" key="1">
    <citation type="submission" date="2024-04" db="EMBL/GenBank/DDBJ databases">
        <title>Tritrichomonas musculus Genome.</title>
        <authorList>
            <person name="Alves-Ferreira E."/>
            <person name="Grigg M."/>
            <person name="Lorenzi H."/>
            <person name="Galac M."/>
        </authorList>
    </citation>
    <scope>NUCLEOTIDE SEQUENCE [LARGE SCALE GENOMIC DNA]</scope>
    <source>
        <strain evidence="2 3">EAF2021</strain>
    </source>
</reference>
<evidence type="ECO:0008006" key="4">
    <source>
        <dbReference type="Google" id="ProtNLM"/>
    </source>
</evidence>
<organism evidence="2 3">
    <name type="scientific">Tritrichomonas musculus</name>
    <dbReference type="NCBI Taxonomy" id="1915356"/>
    <lineage>
        <taxon>Eukaryota</taxon>
        <taxon>Metamonada</taxon>
        <taxon>Parabasalia</taxon>
        <taxon>Tritrichomonadida</taxon>
        <taxon>Tritrichomonadidae</taxon>
        <taxon>Tritrichomonas</taxon>
    </lineage>
</organism>
<proteinExistence type="predicted"/>
<keyword evidence="3" id="KW-1185">Reference proteome</keyword>
<name>A0ABR2IKE9_9EUKA</name>
<dbReference type="EMBL" id="JAPFFF010000017">
    <property type="protein sequence ID" value="KAK8863724.1"/>
    <property type="molecule type" value="Genomic_DNA"/>
</dbReference>